<dbReference type="GO" id="GO:0032956">
    <property type="term" value="P:regulation of actin cytoskeleton organization"/>
    <property type="evidence" value="ECO:0007669"/>
    <property type="project" value="TreeGrafter"/>
</dbReference>
<evidence type="ECO:0000256" key="1">
    <source>
        <dbReference type="ARBA" id="ARBA00009890"/>
    </source>
</evidence>
<dbReference type="PROSITE" id="PS50082">
    <property type="entry name" value="WD_REPEATS_2"/>
    <property type="match status" value="1"/>
</dbReference>
<dbReference type="PANTHER" id="PTHR19842">
    <property type="entry name" value="G BETA-LIKE PROTEIN GBL"/>
    <property type="match status" value="1"/>
</dbReference>
<dbReference type="GO" id="GO:0031932">
    <property type="term" value="C:TORC2 complex"/>
    <property type="evidence" value="ECO:0007669"/>
    <property type="project" value="InterPro"/>
</dbReference>
<evidence type="ECO:0000256" key="2">
    <source>
        <dbReference type="PROSITE-ProRule" id="PRU00221"/>
    </source>
</evidence>
<organism evidence="4 5">
    <name type="scientific">Penicillium brevicompactum</name>
    <dbReference type="NCBI Taxonomy" id="5074"/>
    <lineage>
        <taxon>Eukaryota</taxon>
        <taxon>Fungi</taxon>
        <taxon>Dikarya</taxon>
        <taxon>Ascomycota</taxon>
        <taxon>Pezizomycotina</taxon>
        <taxon>Eurotiomycetes</taxon>
        <taxon>Eurotiomycetidae</taxon>
        <taxon>Eurotiales</taxon>
        <taxon>Aspergillaceae</taxon>
        <taxon>Penicillium</taxon>
    </lineage>
</organism>
<dbReference type="EMBL" id="JAPZBQ010000002">
    <property type="protein sequence ID" value="KAJ5345523.1"/>
    <property type="molecule type" value="Genomic_DNA"/>
</dbReference>
<feature type="compositionally biased region" description="Low complexity" evidence="3">
    <location>
        <begin position="62"/>
        <end position="74"/>
    </location>
</feature>
<reference evidence="4" key="1">
    <citation type="submission" date="2022-12" db="EMBL/GenBank/DDBJ databases">
        <authorList>
            <person name="Petersen C."/>
        </authorList>
    </citation>
    <scope>NUCLEOTIDE SEQUENCE</scope>
    <source>
        <strain evidence="4">IBT 35673</strain>
    </source>
</reference>
<dbReference type="InterPro" id="IPR037588">
    <property type="entry name" value="MLST8"/>
</dbReference>
<dbReference type="SMART" id="SM00320">
    <property type="entry name" value="WD40"/>
    <property type="match status" value="5"/>
</dbReference>
<comment type="caution">
    <text evidence="4">The sequence shown here is derived from an EMBL/GenBank/DDBJ whole genome shotgun (WGS) entry which is preliminary data.</text>
</comment>
<dbReference type="GO" id="GO:0031929">
    <property type="term" value="P:TOR signaling"/>
    <property type="evidence" value="ECO:0007669"/>
    <property type="project" value="InterPro"/>
</dbReference>
<dbReference type="Proteomes" id="UP001147695">
    <property type="component" value="Unassembled WGS sequence"/>
</dbReference>
<dbReference type="SUPFAM" id="SSF50978">
    <property type="entry name" value="WD40 repeat-like"/>
    <property type="match status" value="1"/>
</dbReference>
<proteinExistence type="inferred from homology"/>
<feature type="compositionally biased region" description="Polar residues" evidence="3">
    <location>
        <begin position="750"/>
        <end position="769"/>
    </location>
</feature>
<dbReference type="InterPro" id="IPR001680">
    <property type="entry name" value="WD40_rpt"/>
</dbReference>
<sequence>MSHSIPASSQGMPPVFGLSAQSIPENPDTVEQTRRLLQQFSATPFITAKYETRRETPRSELPQSSRQAQQSSPRRFTRSPAEPPSHPQPSSARRSVPSSPIISPSASPSPSLRTSRTRSPLPPPPPTRGSRQQRPLRERVTITNANKSDEITARISRSGSGSSTPPRSTSPVENTIIRRSHRSRAQPTNYYARSFIDFEEPEVNTPEVNTQEAPTLVSPPELRPQEPNHFKPRKPLQHFLRTRELGGRPINLDMISDLRPWKSWKGASGDMFVVIWSPDGTRFAAGAGALSDEYNEARNFVLGNVQTSRLKEIPNHRIPQPNASNIRDPWLYTSVTDMQWARDRLYTASYDKTVKVWDTTSSNNISCLGTLAHESKVELTAVPKFDSRIVATGSDVCSEVVRVWDTRDIENPTSTALSIDRPNVRLKAGALAWGTAPASQDILAAGMSQTGDDQNFKGYLGLWRACENRFEAIKASKNSQAVHDLTWHSSLPQFVTASPLNSHDARLKGVGTATKSLVSVFHVDMGDMRGKSIMEYTCPADDVNQVHFCPSDDRYVSASCTNGITYVWDIRKGDKILHKLRHGDPINPYDHDSTREKEDAGVKVAVWGLSTDQFYTGASDGVLKRWDIRRSSEDTLLQNVATFDHGLFSASFSPDKSHLLIGDSGGGVHILSSGPCADPENRDFIVDYAPEFPTAEAQDNTLEMDMAPEERSNSFSGPPPTRVDHKRKREGKTEEKQRVKLEVGDDTETDSGTRTNEQSLATNQKSGLKSSHAKDSPAEKKSRRSKKKRKLQPIIRNTEAVDLTLDSDSDTQSFDMEQLREKLEEDYWLPDSGSIDPNITVETV</sequence>
<evidence type="ECO:0008006" key="6">
    <source>
        <dbReference type="Google" id="ProtNLM"/>
    </source>
</evidence>
<reference evidence="4" key="2">
    <citation type="journal article" date="2023" name="IMA Fungus">
        <title>Comparative genomic study of the Penicillium genus elucidates a diverse pangenome and 15 lateral gene transfer events.</title>
        <authorList>
            <person name="Petersen C."/>
            <person name="Sorensen T."/>
            <person name="Nielsen M.R."/>
            <person name="Sondergaard T.E."/>
            <person name="Sorensen J.L."/>
            <person name="Fitzpatrick D.A."/>
            <person name="Frisvad J.C."/>
            <person name="Nielsen K.L."/>
        </authorList>
    </citation>
    <scope>NUCLEOTIDE SEQUENCE</scope>
    <source>
        <strain evidence="4">IBT 35673</strain>
    </source>
</reference>
<evidence type="ECO:0000256" key="3">
    <source>
        <dbReference type="SAM" id="MobiDB-lite"/>
    </source>
</evidence>
<feature type="region of interest" description="Disordered" evidence="3">
    <location>
        <begin position="707"/>
        <end position="797"/>
    </location>
</feature>
<evidence type="ECO:0000313" key="4">
    <source>
        <dbReference type="EMBL" id="KAJ5345523.1"/>
    </source>
</evidence>
<dbReference type="GO" id="GO:0031931">
    <property type="term" value="C:TORC1 complex"/>
    <property type="evidence" value="ECO:0007669"/>
    <property type="project" value="InterPro"/>
</dbReference>
<feature type="compositionally biased region" description="Polar residues" evidence="3">
    <location>
        <begin position="1"/>
        <end position="11"/>
    </location>
</feature>
<dbReference type="InterPro" id="IPR036322">
    <property type="entry name" value="WD40_repeat_dom_sf"/>
</dbReference>
<feature type="region of interest" description="Disordered" evidence="3">
    <location>
        <begin position="204"/>
        <end position="232"/>
    </location>
</feature>
<dbReference type="Pfam" id="PF00400">
    <property type="entry name" value="WD40"/>
    <property type="match status" value="1"/>
</dbReference>
<protein>
    <recommendedName>
        <fullName evidence="6">WD40 repeat-like protein</fullName>
    </recommendedName>
</protein>
<name>A0A9W9QW43_PENBR</name>
<feature type="compositionally biased region" description="Low complexity" evidence="3">
    <location>
        <begin position="88"/>
        <end position="119"/>
    </location>
</feature>
<dbReference type="PANTHER" id="PTHR19842:SF2">
    <property type="entry name" value="WD REPEAT PROTEIN (AFU_ORTHOLOGUE AFUA_5G04300)"/>
    <property type="match status" value="1"/>
</dbReference>
<keyword evidence="2" id="KW-0853">WD repeat</keyword>
<accession>A0A9W9QW43</accession>
<feature type="compositionally biased region" description="Low complexity" evidence="3">
    <location>
        <begin position="156"/>
        <end position="170"/>
    </location>
</feature>
<dbReference type="AlphaFoldDB" id="A0A9W9QW43"/>
<dbReference type="Gene3D" id="2.130.10.10">
    <property type="entry name" value="YVTN repeat-like/Quinoprotein amine dehydrogenase"/>
    <property type="match status" value="1"/>
</dbReference>
<feature type="repeat" description="WD" evidence="2">
    <location>
        <begin position="335"/>
        <end position="367"/>
    </location>
</feature>
<feature type="region of interest" description="Disordered" evidence="3">
    <location>
        <begin position="1"/>
        <end position="185"/>
    </location>
</feature>
<feature type="compositionally biased region" description="Basic and acidic residues" evidence="3">
    <location>
        <begin position="731"/>
        <end position="743"/>
    </location>
</feature>
<dbReference type="InterPro" id="IPR015943">
    <property type="entry name" value="WD40/YVTN_repeat-like_dom_sf"/>
</dbReference>
<evidence type="ECO:0000313" key="5">
    <source>
        <dbReference type="Proteomes" id="UP001147695"/>
    </source>
</evidence>
<feature type="compositionally biased region" description="Basic residues" evidence="3">
    <location>
        <begin position="781"/>
        <end position="791"/>
    </location>
</feature>
<gene>
    <name evidence="4" type="ORF">N7452_003527</name>
</gene>
<comment type="similarity">
    <text evidence="1">Belongs to the WD repeat LST8 family.</text>
</comment>
<feature type="compositionally biased region" description="Polar residues" evidence="3">
    <location>
        <begin position="35"/>
        <end position="44"/>
    </location>
</feature>